<gene>
    <name evidence="7" type="ORF">P344_02535</name>
</gene>
<dbReference type="OrthoDB" id="9762913at2"/>
<dbReference type="InterPro" id="IPR016160">
    <property type="entry name" value="Ald_DH_CS_CYS"/>
</dbReference>
<dbReference type="PANTHER" id="PTHR42991:SF1">
    <property type="entry name" value="ALDEHYDE DEHYDROGENASE"/>
    <property type="match status" value="1"/>
</dbReference>
<dbReference type="AlphaFoldDB" id="W0GQN7"/>
<feature type="domain" description="Aldehyde dehydrogenase" evidence="6">
    <location>
        <begin position="19"/>
        <end position="466"/>
    </location>
</feature>
<evidence type="ECO:0000313" key="7">
    <source>
        <dbReference type="EMBL" id="AHI57854.1"/>
    </source>
</evidence>
<dbReference type="KEGG" id="smir:SMM_0421"/>
<dbReference type="FunFam" id="3.40.309.10:FF:000022">
    <property type="entry name" value="NADP-dependent glyceraldehyde-3-phosphate dehydrogenase"/>
    <property type="match status" value="1"/>
</dbReference>
<dbReference type="PANTHER" id="PTHR42991">
    <property type="entry name" value="ALDEHYDE DEHYDROGENASE"/>
    <property type="match status" value="1"/>
</dbReference>
<organism evidence="7 8">
    <name type="scientific">Spiroplasma mirum ATCC 29335</name>
    <dbReference type="NCBI Taxonomy" id="838561"/>
    <lineage>
        <taxon>Bacteria</taxon>
        <taxon>Bacillati</taxon>
        <taxon>Mycoplasmatota</taxon>
        <taxon>Mollicutes</taxon>
        <taxon>Entomoplasmatales</taxon>
        <taxon>Spiroplasmataceae</taxon>
        <taxon>Spiroplasma</taxon>
    </lineage>
</organism>
<name>W0GQN7_9MOLU</name>
<comment type="similarity">
    <text evidence="1 5">Belongs to the aldehyde dehydrogenase family.</text>
</comment>
<evidence type="ECO:0000256" key="2">
    <source>
        <dbReference type="ARBA" id="ARBA00022857"/>
    </source>
</evidence>
<dbReference type="SUPFAM" id="SSF53720">
    <property type="entry name" value="ALDH-like"/>
    <property type="match status" value="1"/>
</dbReference>
<dbReference type="InterPro" id="IPR029510">
    <property type="entry name" value="Ald_DH_CS_GLU"/>
</dbReference>
<feature type="active site" evidence="4">
    <location>
        <position position="248"/>
    </location>
</feature>
<dbReference type="InterPro" id="IPR016161">
    <property type="entry name" value="Ald_DH/histidinol_DH"/>
</dbReference>
<dbReference type="PROSITE" id="PS00687">
    <property type="entry name" value="ALDEHYDE_DEHYDR_GLU"/>
    <property type="match status" value="1"/>
</dbReference>
<dbReference type="STRING" id="838561.P344_02535"/>
<dbReference type="PATRIC" id="fig|838561.3.peg.488"/>
<evidence type="ECO:0000313" key="8">
    <source>
        <dbReference type="Proteomes" id="UP000019260"/>
    </source>
</evidence>
<dbReference type="Gene3D" id="3.40.309.10">
    <property type="entry name" value="Aldehyde Dehydrogenase, Chain A, domain 2"/>
    <property type="match status" value="1"/>
</dbReference>
<keyword evidence="2" id="KW-0521">NADP</keyword>
<accession>W0GQN7</accession>
<dbReference type="Pfam" id="PF00171">
    <property type="entry name" value="Aldedh"/>
    <property type="match status" value="1"/>
</dbReference>
<dbReference type="EMBL" id="CP006720">
    <property type="protein sequence ID" value="AHI57854.1"/>
    <property type="molecule type" value="Genomic_DNA"/>
</dbReference>
<evidence type="ECO:0000256" key="4">
    <source>
        <dbReference type="PROSITE-ProRule" id="PRU10007"/>
    </source>
</evidence>
<dbReference type="Gene3D" id="3.40.605.10">
    <property type="entry name" value="Aldehyde Dehydrogenase, Chain A, domain 1"/>
    <property type="match status" value="1"/>
</dbReference>
<sequence>MNWTLDALIDGKLINNGEWLEIISPIDLKPCGKVPALKAKEIDLAFKSARQYQREWANLTLFERIKYLKDWSALLLKHKAELAKIMAYEVGKNIKDGETEVLRSVEYIEYTIEEAKRMQPEALTGDGWNIKNKMGIFTKVPRGVILAISPYNYPVNLSISKIAPSLVVGNTVVFKPATNGSLVGLYMAKLAMEANFPRGVFNVVTGRGHNIGDLLVSHHEINLISFTGSVEVGNHIKNMAKGRELVLELGGKDPALVLADADLHKTVKEIILGAFSYSGQRCTAIKRVLVDETVADELVKLLKPEVEKLTMGSPLDNHTIIPLIDLNSADFVQGLIDDALAQNAKLIVGNKRDCNLMAATLIDHVTTDMRLAWEEPFGPVLPIIRCKTEEEMVKIANKSNFGLQASIFTRNINKAFHLAHELETGTVNINGKSQRGPDSFPFLGIKESGQGVQGIKETLNSVTRIKGLVINY</sequence>
<dbReference type="InterPro" id="IPR016162">
    <property type="entry name" value="Ald_DH_N"/>
</dbReference>
<protein>
    <submittedName>
        <fullName evidence="7">Glyceraldehyde-3-phosphate dehydrogenase</fullName>
    </submittedName>
</protein>
<proteinExistence type="inferred from homology"/>
<dbReference type="InterPro" id="IPR015590">
    <property type="entry name" value="Aldehyde_DH_dom"/>
</dbReference>
<evidence type="ECO:0000259" key="6">
    <source>
        <dbReference type="Pfam" id="PF00171"/>
    </source>
</evidence>
<keyword evidence="3 5" id="KW-0560">Oxidoreductase</keyword>
<dbReference type="InterPro" id="IPR016163">
    <property type="entry name" value="Ald_DH_C"/>
</dbReference>
<dbReference type="KEGG" id="smia:P344_02535"/>
<evidence type="ECO:0000256" key="1">
    <source>
        <dbReference type="ARBA" id="ARBA00009986"/>
    </source>
</evidence>
<dbReference type="RefSeq" id="WP_025317223.1">
    <property type="nucleotide sequence ID" value="NZ_CP002082.1"/>
</dbReference>
<dbReference type="HOGENOM" id="CLU_005391_1_0_14"/>
<dbReference type="CDD" id="cd07082">
    <property type="entry name" value="ALDH_F11_NP-GAPDH"/>
    <property type="match status" value="1"/>
</dbReference>
<dbReference type="Proteomes" id="UP000019260">
    <property type="component" value="Chromosome"/>
</dbReference>
<keyword evidence="8" id="KW-1185">Reference proteome</keyword>
<evidence type="ECO:0000256" key="5">
    <source>
        <dbReference type="RuleBase" id="RU003345"/>
    </source>
</evidence>
<reference evidence="7 8" key="1">
    <citation type="submission" date="2013-09" db="EMBL/GenBank/DDBJ databases">
        <title>Complete genome sequence of Spiroplasma mirum suckling mouse cataract agent.</title>
        <authorList>
            <person name="Landry C.A."/>
            <person name="Bastian F.O."/>
            <person name="Thune R.L."/>
        </authorList>
    </citation>
    <scope>NUCLEOTIDE SEQUENCE [LARGE SCALE GENOMIC DNA]</scope>
    <source>
        <strain evidence="7 8">SMCA</strain>
    </source>
</reference>
<evidence type="ECO:0000256" key="3">
    <source>
        <dbReference type="ARBA" id="ARBA00023002"/>
    </source>
</evidence>
<dbReference type="PROSITE" id="PS00070">
    <property type="entry name" value="ALDEHYDE_DEHYDR_CYS"/>
    <property type="match status" value="1"/>
</dbReference>
<dbReference type="InterPro" id="IPR051020">
    <property type="entry name" value="ALDH-related_metabolic_enz"/>
</dbReference>
<dbReference type="eggNOG" id="COG1012">
    <property type="taxonomic scope" value="Bacteria"/>
</dbReference>
<dbReference type="GO" id="GO:0008911">
    <property type="term" value="F:lactaldehyde dehydrogenase (NAD+) activity"/>
    <property type="evidence" value="ECO:0007669"/>
    <property type="project" value="TreeGrafter"/>
</dbReference>